<name>A0AAV4DW97_9GAST</name>
<comment type="caution">
    <text evidence="1">The sequence shown here is derived from an EMBL/GenBank/DDBJ whole genome shotgun (WGS) entry which is preliminary data.</text>
</comment>
<dbReference type="EMBL" id="BLXT01008388">
    <property type="protein sequence ID" value="GFO48329.1"/>
    <property type="molecule type" value="Genomic_DNA"/>
</dbReference>
<gene>
    <name evidence="1" type="ORF">PoB_007483400</name>
</gene>
<evidence type="ECO:0000313" key="1">
    <source>
        <dbReference type="EMBL" id="GFO48329.1"/>
    </source>
</evidence>
<sequence>MASKLNDLSAWTFFPVACSKLASDGWLDVGQMDLRIYSHHNVAFVAFHRNSVSPRFTWLLRAPAWIRTGALLVFMHTARPLQYVNSGFSAFVGPKSQMQAGDRVAVSTAAKIMRIFLRRAMQ</sequence>
<dbReference type="Proteomes" id="UP000735302">
    <property type="component" value="Unassembled WGS sequence"/>
</dbReference>
<dbReference type="AlphaFoldDB" id="A0AAV4DW97"/>
<organism evidence="1 2">
    <name type="scientific">Plakobranchus ocellatus</name>
    <dbReference type="NCBI Taxonomy" id="259542"/>
    <lineage>
        <taxon>Eukaryota</taxon>
        <taxon>Metazoa</taxon>
        <taxon>Spiralia</taxon>
        <taxon>Lophotrochozoa</taxon>
        <taxon>Mollusca</taxon>
        <taxon>Gastropoda</taxon>
        <taxon>Heterobranchia</taxon>
        <taxon>Euthyneura</taxon>
        <taxon>Panpulmonata</taxon>
        <taxon>Sacoglossa</taxon>
        <taxon>Placobranchoidea</taxon>
        <taxon>Plakobranchidae</taxon>
        <taxon>Plakobranchus</taxon>
    </lineage>
</organism>
<proteinExistence type="predicted"/>
<keyword evidence="2" id="KW-1185">Reference proteome</keyword>
<protein>
    <submittedName>
        <fullName evidence="1">Uncharacterized protein</fullName>
    </submittedName>
</protein>
<reference evidence="1 2" key="1">
    <citation type="journal article" date="2021" name="Elife">
        <title>Chloroplast acquisition without the gene transfer in kleptoplastic sea slugs, Plakobranchus ocellatus.</title>
        <authorList>
            <person name="Maeda T."/>
            <person name="Takahashi S."/>
            <person name="Yoshida T."/>
            <person name="Shimamura S."/>
            <person name="Takaki Y."/>
            <person name="Nagai Y."/>
            <person name="Toyoda A."/>
            <person name="Suzuki Y."/>
            <person name="Arimoto A."/>
            <person name="Ishii H."/>
            <person name="Satoh N."/>
            <person name="Nishiyama T."/>
            <person name="Hasebe M."/>
            <person name="Maruyama T."/>
            <person name="Minagawa J."/>
            <person name="Obokata J."/>
            <person name="Shigenobu S."/>
        </authorList>
    </citation>
    <scope>NUCLEOTIDE SEQUENCE [LARGE SCALE GENOMIC DNA]</scope>
</reference>
<accession>A0AAV4DW97</accession>
<evidence type="ECO:0000313" key="2">
    <source>
        <dbReference type="Proteomes" id="UP000735302"/>
    </source>
</evidence>